<name>A0A1M5IL96_9FLAO</name>
<proteinExistence type="predicted"/>
<dbReference type="InterPro" id="IPR050407">
    <property type="entry name" value="Geranylgeranyl_reductase"/>
</dbReference>
<organism evidence="2 3">
    <name type="scientific">Flagellimonas flava</name>
    <dbReference type="NCBI Taxonomy" id="570519"/>
    <lineage>
        <taxon>Bacteria</taxon>
        <taxon>Pseudomonadati</taxon>
        <taxon>Bacteroidota</taxon>
        <taxon>Flavobacteriia</taxon>
        <taxon>Flavobacteriales</taxon>
        <taxon>Flavobacteriaceae</taxon>
        <taxon>Flagellimonas</taxon>
    </lineage>
</organism>
<keyword evidence="3" id="KW-1185">Reference proteome</keyword>
<evidence type="ECO:0000259" key="1">
    <source>
        <dbReference type="Pfam" id="PF01494"/>
    </source>
</evidence>
<evidence type="ECO:0000313" key="2">
    <source>
        <dbReference type="EMBL" id="SHG29092.1"/>
    </source>
</evidence>
<dbReference type="PRINTS" id="PR00420">
    <property type="entry name" value="RNGMNOXGNASE"/>
</dbReference>
<accession>A0A1M5IL96</accession>
<dbReference type="InterPro" id="IPR036188">
    <property type="entry name" value="FAD/NAD-bd_sf"/>
</dbReference>
<dbReference type="Proteomes" id="UP000184532">
    <property type="component" value="Unassembled WGS sequence"/>
</dbReference>
<protein>
    <submittedName>
        <fullName evidence="2">Dehydrogenase (Flavoprotein)</fullName>
    </submittedName>
</protein>
<evidence type="ECO:0000313" key="3">
    <source>
        <dbReference type="Proteomes" id="UP000184532"/>
    </source>
</evidence>
<dbReference type="AlphaFoldDB" id="A0A1M5IL96"/>
<dbReference type="InterPro" id="IPR002938">
    <property type="entry name" value="FAD-bd"/>
</dbReference>
<reference evidence="3" key="1">
    <citation type="submission" date="2016-11" db="EMBL/GenBank/DDBJ databases">
        <authorList>
            <person name="Varghese N."/>
            <person name="Submissions S."/>
        </authorList>
    </citation>
    <scope>NUCLEOTIDE SEQUENCE [LARGE SCALE GENOMIC DNA]</scope>
    <source>
        <strain evidence="3">DSM 22638</strain>
    </source>
</reference>
<dbReference type="EMBL" id="FQWL01000001">
    <property type="protein sequence ID" value="SHG29092.1"/>
    <property type="molecule type" value="Genomic_DNA"/>
</dbReference>
<dbReference type="RefSeq" id="WP_262493184.1">
    <property type="nucleotide sequence ID" value="NZ_FQWL01000001.1"/>
</dbReference>
<dbReference type="SUPFAM" id="SSF51905">
    <property type="entry name" value="FAD/NAD(P)-binding domain"/>
    <property type="match status" value="1"/>
</dbReference>
<dbReference type="Gene3D" id="3.50.50.60">
    <property type="entry name" value="FAD/NAD(P)-binding domain"/>
    <property type="match status" value="1"/>
</dbReference>
<feature type="domain" description="FAD-binding" evidence="1">
    <location>
        <begin position="17"/>
        <end position="310"/>
    </location>
</feature>
<gene>
    <name evidence="2" type="ORF">SAMN04488116_0787</name>
</gene>
<dbReference type="STRING" id="570519.SAMN04488116_0787"/>
<dbReference type="PANTHER" id="PTHR42685">
    <property type="entry name" value="GERANYLGERANYL DIPHOSPHATE REDUCTASE"/>
    <property type="match status" value="1"/>
</dbReference>
<dbReference type="GO" id="GO:0071949">
    <property type="term" value="F:FAD binding"/>
    <property type="evidence" value="ECO:0007669"/>
    <property type="project" value="InterPro"/>
</dbReference>
<dbReference type="PANTHER" id="PTHR42685:SF22">
    <property type="entry name" value="CONDITIONED MEDIUM FACTOR RECEPTOR 1"/>
    <property type="match status" value="1"/>
</dbReference>
<sequence length="388" mass="43434">MAGIFVSIPYLHGVKDSEVLVVGGGLAGLTAALDLAGKGKQVTVVEKKEYPRHKVCGEYVSNEVRPYLDYLGVDLDSMRLPEINRFQLSTKNGKLVEVKLPLGGFGISRYTFDNLLYQTAKAKGVHFLFGTVTNIQCNANDFVVELASKAKLKAKVVLGAYGKRSKLDVAMGRRDLEQKSPWVGIKCHYKGYNHPENVVALHNFPGGYAGISKVENEIVNLCYLVQEEQFRKISNIERFNREVLGQNRFLKDFIARARPVFGKPMSIAQISFDVKSQVENHIVMCGDTAGMIHPLCGNGMAMAIHSAKIASAEVERFLNGVHKTRKSMELGYQKQWRKEFGKRLWMGRRLQALMMHTKWFNLGMDTVARSKLVLESLIKNTHGSPIIN</sequence>
<dbReference type="Pfam" id="PF01494">
    <property type="entry name" value="FAD_binding_3"/>
    <property type="match status" value="1"/>
</dbReference>